<proteinExistence type="predicted"/>
<dbReference type="EMBL" id="ML986506">
    <property type="protein sequence ID" value="KAF2273982.1"/>
    <property type="molecule type" value="Genomic_DNA"/>
</dbReference>
<reference evidence="2" key="1">
    <citation type="journal article" date="2020" name="Stud. Mycol.">
        <title>101 Dothideomycetes genomes: a test case for predicting lifestyles and emergence of pathogens.</title>
        <authorList>
            <person name="Haridas S."/>
            <person name="Albert R."/>
            <person name="Binder M."/>
            <person name="Bloem J."/>
            <person name="Labutti K."/>
            <person name="Salamov A."/>
            <person name="Andreopoulos B."/>
            <person name="Baker S."/>
            <person name="Barry K."/>
            <person name="Bills G."/>
            <person name="Bluhm B."/>
            <person name="Cannon C."/>
            <person name="Castanera R."/>
            <person name="Culley D."/>
            <person name="Daum C."/>
            <person name="Ezra D."/>
            <person name="Gonzalez J."/>
            <person name="Henrissat B."/>
            <person name="Kuo A."/>
            <person name="Liang C."/>
            <person name="Lipzen A."/>
            <person name="Lutzoni F."/>
            <person name="Magnuson J."/>
            <person name="Mondo S."/>
            <person name="Nolan M."/>
            <person name="Ohm R."/>
            <person name="Pangilinan J."/>
            <person name="Park H.-J."/>
            <person name="Ramirez L."/>
            <person name="Alfaro M."/>
            <person name="Sun H."/>
            <person name="Tritt A."/>
            <person name="Yoshinaga Y."/>
            <person name="Zwiers L.-H."/>
            <person name="Turgeon B."/>
            <person name="Goodwin S."/>
            <person name="Spatafora J."/>
            <person name="Crous P."/>
            <person name="Grigoriev I."/>
        </authorList>
    </citation>
    <scope>NUCLEOTIDE SEQUENCE</scope>
    <source>
        <strain evidence="2">CBS 379.55</strain>
    </source>
</reference>
<dbReference type="CDD" id="cd06121">
    <property type="entry name" value="cupin_YML079wp"/>
    <property type="match status" value="1"/>
</dbReference>
<organism evidence="2 3">
    <name type="scientific">Westerdykella ornata</name>
    <dbReference type="NCBI Taxonomy" id="318751"/>
    <lineage>
        <taxon>Eukaryota</taxon>
        <taxon>Fungi</taxon>
        <taxon>Dikarya</taxon>
        <taxon>Ascomycota</taxon>
        <taxon>Pezizomycotina</taxon>
        <taxon>Dothideomycetes</taxon>
        <taxon>Pleosporomycetidae</taxon>
        <taxon>Pleosporales</taxon>
        <taxon>Sporormiaceae</taxon>
        <taxon>Westerdykella</taxon>
    </lineage>
</organism>
<evidence type="ECO:0000313" key="2">
    <source>
        <dbReference type="EMBL" id="KAF2273982.1"/>
    </source>
</evidence>
<gene>
    <name evidence="2" type="ORF">EI97DRAFT_382492</name>
</gene>
<evidence type="ECO:0000259" key="1">
    <source>
        <dbReference type="Pfam" id="PF06172"/>
    </source>
</evidence>
<dbReference type="Gene3D" id="2.60.120.10">
    <property type="entry name" value="Jelly Rolls"/>
    <property type="match status" value="1"/>
</dbReference>
<protein>
    <submittedName>
        <fullName evidence="2">Cupin family protein</fullName>
    </submittedName>
</protein>
<dbReference type="InterPro" id="IPR009327">
    <property type="entry name" value="Cupin_DUF985"/>
</dbReference>
<name>A0A6A6JC22_WESOR</name>
<feature type="domain" description="DUF985" evidence="1">
    <location>
        <begin position="10"/>
        <end position="140"/>
    </location>
</feature>
<dbReference type="GeneID" id="54549031"/>
<dbReference type="InterPro" id="IPR011051">
    <property type="entry name" value="RmlC_Cupin_sf"/>
</dbReference>
<dbReference type="RefSeq" id="XP_033651521.1">
    <property type="nucleotide sequence ID" value="XM_033795856.1"/>
</dbReference>
<dbReference type="PANTHER" id="PTHR33387">
    <property type="entry name" value="RMLC-LIKE JELLY ROLL FOLD PROTEIN"/>
    <property type="match status" value="1"/>
</dbReference>
<sequence>MAGIEKRSAEEVIQALNLQPNVEKGWFTETYRDATSFNNRSYSTAIYYLLEGSVGSSYWHRVDAAEVWHYYAGSPLILELSYDDGKPTETHLLGPNIFENQRPQVVVEKHQWQRARSLGDWTLVGTTVAPGFVESGFELAPPDWEPKRGPGNEQ</sequence>
<accession>A0A6A6JC22</accession>
<evidence type="ECO:0000313" key="3">
    <source>
        <dbReference type="Proteomes" id="UP000800097"/>
    </source>
</evidence>
<dbReference type="Pfam" id="PF06172">
    <property type="entry name" value="Cupin_5"/>
    <property type="match status" value="1"/>
</dbReference>
<keyword evidence="3" id="KW-1185">Reference proteome</keyword>
<dbReference type="InterPro" id="IPR039935">
    <property type="entry name" value="YML079W-like"/>
</dbReference>
<dbReference type="OrthoDB" id="6614653at2759"/>
<dbReference type="PANTHER" id="PTHR33387:SF3">
    <property type="entry name" value="DUF985 DOMAIN-CONTAINING PROTEIN"/>
    <property type="match status" value="1"/>
</dbReference>
<dbReference type="SUPFAM" id="SSF51182">
    <property type="entry name" value="RmlC-like cupins"/>
    <property type="match status" value="1"/>
</dbReference>
<dbReference type="InterPro" id="IPR014710">
    <property type="entry name" value="RmlC-like_jellyroll"/>
</dbReference>
<dbReference type="Proteomes" id="UP000800097">
    <property type="component" value="Unassembled WGS sequence"/>
</dbReference>
<dbReference type="AlphaFoldDB" id="A0A6A6JC22"/>